<dbReference type="PANTHER" id="PTHR43369">
    <property type="entry name" value="PHOSPHORIBOSYLGLYCINAMIDE FORMYLTRANSFERASE"/>
    <property type="match status" value="1"/>
</dbReference>
<dbReference type="AlphaFoldDB" id="A0A2H0WV11"/>
<keyword evidence="3" id="KW-0808">Transferase</keyword>
<dbReference type="GO" id="GO:0004644">
    <property type="term" value="F:phosphoribosylglycinamide formyltransferase activity"/>
    <property type="evidence" value="ECO:0007669"/>
    <property type="project" value="UniProtKB-EC"/>
</dbReference>
<dbReference type="GO" id="GO:0006189">
    <property type="term" value="P:'de novo' IMP biosynthetic process"/>
    <property type="evidence" value="ECO:0007669"/>
    <property type="project" value="TreeGrafter"/>
</dbReference>
<protein>
    <recommendedName>
        <fullName evidence="2">phosphoribosylglycinamide formyltransferase 1</fullName>
        <ecNumber evidence="2">2.1.2.2</ecNumber>
    </recommendedName>
</protein>
<evidence type="ECO:0000313" key="6">
    <source>
        <dbReference type="EMBL" id="PIS15749.1"/>
    </source>
</evidence>
<dbReference type="Proteomes" id="UP000231198">
    <property type="component" value="Unassembled WGS sequence"/>
</dbReference>
<name>A0A2H0WV11_9BACT</name>
<dbReference type="InterPro" id="IPR002376">
    <property type="entry name" value="Formyl_transf_N"/>
</dbReference>
<comment type="caution">
    <text evidence="6">The sequence shown here is derived from an EMBL/GenBank/DDBJ whole genome shotgun (WGS) entry which is preliminary data.</text>
</comment>
<comment type="pathway">
    <text evidence="1">Purine metabolism; IMP biosynthesis via de novo pathway; N(2)-formyl-N(1)-(5-phospho-D-ribosyl)glycinamide from N(1)-(5-phospho-D-ribosyl)glycinamide (10-formyl THF route): step 1/1.</text>
</comment>
<dbReference type="EMBL" id="PEZG01000044">
    <property type="protein sequence ID" value="PIS15749.1"/>
    <property type="molecule type" value="Genomic_DNA"/>
</dbReference>
<evidence type="ECO:0000256" key="4">
    <source>
        <dbReference type="ARBA" id="ARBA00022755"/>
    </source>
</evidence>
<proteinExistence type="predicted"/>
<dbReference type="SUPFAM" id="SSF53328">
    <property type="entry name" value="Formyltransferase"/>
    <property type="match status" value="1"/>
</dbReference>
<keyword evidence="4" id="KW-0658">Purine biosynthesis</keyword>
<dbReference type="InterPro" id="IPR036477">
    <property type="entry name" value="Formyl_transf_N_sf"/>
</dbReference>
<reference evidence="7" key="1">
    <citation type="submission" date="2017-09" db="EMBL/GenBank/DDBJ databases">
        <title>Depth-based differentiation of microbial function through sediment-hosted aquifers and enrichment of novel symbionts in the deep terrestrial subsurface.</title>
        <authorList>
            <person name="Probst A.J."/>
            <person name="Ladd B."/>
            <person name="Jarett J.K."/>
            <person name="Geller-Mcgrath D.E."/>
            <person name="Sieber C.M.K."/>
            <person name="Emerson J.B."/>
            <person name="Anantharaman K."/>
            <person name="Thomas B.C."/>
            <person name="Malmstrom R."/>
            <person name="Stieglmeier M."/>
            <person name="Klingl A."/>
            <person name="Woyke T."/>
            <person name="Ryan C.M."/>
            <person name="Banfield J.F."/>
        </authorList>
    </citation>
    <scope>NUCLEOTIDE SEQUENCE [LARGE SCALE GENOMIC DNA]</scope>
</reference>
<feature type="domain" description="Formyl transferase N-terminal" evidence="5">
    <location>
        <begin position="6"/>
        <end position="199"/>
    </location>
</feature>
<evidence type="ECO:0000256" key="1">
    <source>
        <dbReference type="ARBA" id="ARBA00005054"/>
    </source>
</evidence>
<dbReference type="GO" id="GO:0005737">
    <property type="term" value="C:cytoplasm"/>
    <property type="evidence" value="ECO:0007669"/>
    <property type="project" value="TreeGrafter"/>
</dbReference>
<evidence type="ECO:0000313" key="7">
    <source>
        <dbReference type="Proteomes" id="UP000231198"/>
    </source>
</evidence>
<evidence type="ECO:0000256" key="3">
    <source>
        <dbReference type="ARBA" id="ARBA00022679"/>
    </source>
</evidence>
<evidence type="ECO:0000259" key="5">
    <source>
        <dbReference type="Pfam" id="PF00551"/>
    </source>
</evidence>
<gene>
    <name evidence="6" type="ORF">COT62_02045</name>
</gene>
<accession>A0A2H0WV11</accession>
<dbReference type="PANTHER" id="PTHR43369:SF2">
    <property type="entry name" value="PHOSPHORIBOSYLGLYCINAMIDE FORMYLTRANSFERASE"/>
    <property type="match status" value="1"/>
</dbReference>
<sequence length="245" mass="27380">MRERERWASLVSGGGTTMQKMIRECQSGGLPIDIACVISSNPTAGAINKAMDLGIPSHDVVVVDPRDFRNNEGGMDQEEFGFRIVEVLREHGATVVTQNGWLPLTPEVVIREFSDCIYNQHPGPVPDFGGEGMYGIRVHAAVLLFNWLVRRKKPWTEVIAQRVHPEFDQGCVVRSERIIIPKGETVATLQERALPIEHGVQIGLLYDIANGTIREETNRERVVRPGEEPMLATARRLARLLYPHG</sequence>
<dbReference type="EC" id="2.1.2.2" evidence="2"/>
<organism evidence="6 7">
    <name type="scientific">Candidatus Roizmanbacteria bacterium CG09_land_8_20_14_0_10_41_9</name>
    <dbReference type="NCBI Taxonomy" id="1974850"/>
    <lineage>
        <taxon>Bacteria</taxon>
        <taxon>Candidatus Roizmaniibacteriota</taxon>
    </lineage>
</organism>
<evidence type="ECO:0000256" key="2">
    <source>
        <dbReference type="ARBA" id="ARBA00012254"/>
    </source>
</evidence>
<dbReference type="Gene3D" id="3.40.50.170">
    <property type="entry name" value="Formyl transferase, N-terminal domain"/>
    <property type="match status" value="1"/>
</dbReference>
<dbReference type="Pfam" id="PF00551">
    <property type="entry name" value="Formyl_trans_N"/>
    <property type="match status" value="1"/>
</dbReference>